<dbReference type="EMBL" id="JBEDUW010000003">
    <property type="protein sequence ID" value="KAK9937066.1"/>
    <property type="molecule type" value="Genomic_DNA"/>
</dbReference>
<dbReference type="AlphaFoldDB" id="A0AAW1XJS2"/>
<accession>A0AAW1XJS2</accession>
<dbReference type="Proteomes" id="UP001457282">
    <property type="component" value="Unassembled WGS sequence"/>
</dbReference>
<keyword evidence="2" id="KW-1185">Reference proteome</keyword>
<evidence type="ECO:0000313" key="1">
    <source>
        <dbReference type="EMBL" id="KAK9937066.1"/>
    </source>
</evidence>
<organism evidence="1 2">
    <name type="scientific">Rubus argutus</name>
    <name type="common">Southern blackberry</name>
    <dbReference type="NCBI Taxonomy" id="59490"/>
    <lineage>
        <taxon>Eukaryota</taxon>
        <taxon>Viridiplantae</taxon>
        <taxon>Streptophyta</taxon>
        <taxon>Embryophyta</taxon>
        <taxon>Tracheophyta</taxon>
        <taxon>Spermatophyta</taxon>
        <taxon>Magnoliopsida</taxon>
        <taxon>eudicotyledons</taxon>
        <taxon>Gunneridae</taxon>
        <taxon>Pentapetalae</taxon>
        <taxon>rosids</taxon>
        <taxon>fabids</taxon>
        <taxon>Rosales</taxon>
        <taxon>Rosaceae</taxon>
        <taxon>Rosoideae</taxon>
        <taxon>Rosoideae incertae sedis</taxon>
        <taxon>Rubus</taxon>
    </lineage>
</organism>
<sequence length="105" mass="10934">MSSHSRQRASARGNAKGSCLAAGFGASKGLKASKVGLGRGASGGYTKNIIFEDLECSMGGSDDEYALACDDDEFNADECAATVGAFETPAMVRMVQKSQKRNQST</sequence>
<name>A0AAW1XJS2_RUBAR</name>
<proteinExistence type="predicted"/>
<reference evidence="1 2" key="1">
    <citation type="journal article" date="2023" name="G3 (Bethesda)">
        <title>A chromosome-length genome assembly and annotation of blackberry (Rubus argutus, cv. 'Hillquist').</title>
        <authorList>
            <person name="Bruna T."/>
            <person name="Aryal R."/>
            <person name="Dudchenko O."/>
            <person name="Sargent D.J."/>
            <person name="Mead D."/>
            <person name="Buti M."/>
            <person name="Cavallini A."/>
            <person name="Hytonen T."/>
            <person name="Andres J."/>
            <person name="Pham M."/>
            <person name="Weisz D."/>
            <person name="Mascagni F."/>
            <person name="Usai G."/>
            <person name="Natali L."/>
            <person name="Bassil N."/>
            <person name="Fernandez G.E."/>
            <person name="Lomsadze A."/>
            <person name="Armour M."/>
            <person name="Olukolu B."/>
            <person name="Poorten T."/>
            <person name="Britton C."/>
            <person name="Davik J."/>
            <person name="Ashrafi H."/>
            <person name="Aiden E.L."/>
            <person name="Borodovsky M."/>
            <person name="Worthington M."/>
        </authorList>
    </citation>
    <scope>NUCLEOTIDE SEQUENCE [LARGE SCALE GENOMIC DNA]</scope>
    <source>
        <strain evidence="1">PI 553951</strain>
    </source>
</reference>
<protein>
    <submittedName>
        <fullName evidence="1">Uncharacterized protein</fullName>
    </submittedName>
</protein>
<evidence type="ECO:0000313" key="2">
    <source>
        <dbReference type="Proteomes" id="UP001457282"/>
    </source>
</evidence>
<comment type="caution">
    <text evidence="1">The sequence shown here is derived from an EMBL/GenBank/DDBJ whole genome shotgun (WGS) entry which is preliminary data.</text>
</comment>
<gene>
    <name evidence="1" type="ORF">M0R45_013883</name>
</gene>